<sequence>MKKILLILSLIFTMSTYAQTEQKNSCTPEHTFAKFKVELFLTKNEKSYREKTGTIEESVDKISAVKNESECIALNNFIEKNDKYHQINQGIDTSLKTIYYYKTSNFYYIFWGFKPEYYRPRMGPKQVFIVVNKDLSQHWEFYK</sequence>
<proteinExistence type="predicted"/>
<accession>A0A6B3R4H4</accession>
<protein>
    <submittedName>
        <fullName evidence="2">Uncharacterized protein</fullName>
    </submittedName>
</protein>
<gene>
    <name evidence="2" type="ORF">G3567_09880</name>
</gene>
<dbReference type="Proteomes" id="UP000478505">
    <property type="component" value="Unassembled WGS sequence"/>
</dbReference>
<dbReference type="EMBL" id="JAAIKD010000005">
    <property type="protein sequence ID" value="NEV94450.1"/>
    <property type="molecule type" value="Genomic_DNA"/>
</dbReference>
<keyword evidence="1" id="KW-0732">Signal</keyword>
<organism evidence="2 3">
    <name type="scientific">Psychroflexus aurantiacus</name>
    <dbReference type="NCBI Taxonomy" id="2709310"/>
    <lineage>
        <taxon>Bacteria</taxon>
        <taxon>Pseudomonadati</taxon>
        <taxon>Bacteroidota</taxon>
        <taxon>Flavobacteriia</taxon>
        <taxon>Flavobacteriales</taxon>
        <taxon>Flavobacteriaceae</taxon>
        <taxon>Psychroflexus</taxon>
    </lineage>
</organism>
<name>A0A6B3R4H4_9FLAO</name>
<evidence type="ECO:0000313" key="3">
    <source>
        <dbReference type="Proteomes" id="UP000478505"/>
    </source>
</evidence>
<dbReference type="AlphaFoldDB" id="A0A6B3R4H4"/>
<evidence type="ECO:0000256" key="1">
    <source>
        <dbReference type="SAM" id="SignalP"/>
    </source>
</evidence>
<comment type="caution">
    <text evidence="2">The sequence shown here is derived from an EMBL/GenBank/DDBJ whole genome shotgun (WGS) entry which is preliminary data.</text>
</comment>
<keyword evidence="3" id="KW-1185">Reference proteome</keyword>
<feature type="chain" id="PRO_5025368804" evidence="1">
    <location>
        <begin position="19"/>
        <end position="143"/>
    </location>
</feature>
<reference evidence="2 3" key="1">
    <citation type="submission" date="2020-02" db="EMBL/GenBank/DDBJ databases">
        <title>Flavobacteriaceae Psychroflexus bacterium YR1-1, complete genome.</title>
        <authorList>
            <person name="Li Y."/>
            <person name="Wu S."/>
        </authorList>
    </citation>
    <scope>NUCLEOTIDE SEQUENCE [LARGE SCALE GENOMIC DNA]</scope>
    <source>
        <strain evidence="2 3">YR1-1</strain>
    </source>
</reference>
<feature type="signal peptide" evidence="1">
    <location>
        <begin position="1"/>
        <end position="18"/>
    </location>
</feature>
<evidence type="ECO:0000313" key="2">
    <source>
        <dbReference type="EMBL" id="NEV94450.1"/>
    </source>
</evidence>
<dbReference type="RefSeq" id="WP_164005171.1">
    <property type="nucleotide sequence ID" value="NZ_JAAIKD010000005.1"/>
</dbReference>